<dbReference type="Pfam" id="PF13356">
    <property type="entry name" value="Arm-DNA-bind_3"/>
    <property type="match status" value="1"/>
</dbReference>
<keyword evidence="3" id="KW-0238">DNA-binding</keyword>
<dbReference type="RefSeq" id="WP_091922896.1">
    <property type="nucleotide sequence ID" value="NZ_JABUMX010000008.1"/>
</dbReference>
<dbReference type="InterPro" id="IPR050808">
    <property type="entry name" value="Phage_Integrase"/>
</dbReference>
<dbReference type="InterPro" id="IPR010998">
    <property type="entry name" value="Integrase_recombinase_N"/>
</dbReference>
<dbReference type="GO" id="GO:0003677">
    <property type="term" value="F:DNA binding"/>
    <property type="evidence" value="ECO:0007669"/>
    <property type="project" value="UniProtKB-KW"/>
</dbReference>
<dbReference type="AlphaFoldDB" id="A0A849VVV4"/>
<dbReference type="GO" id="GO:0015074">
    <property type="term" value="P:DNA integration"/>
    <property type="evidence" value="ECO:0007669"/>
    <property type="project" value="UniProtKB-KW"/>
</dbReference>
<gene>
    <name evidence="7" type="ORF">HQ945_21740</name>
</gene>
<dbReference type="InterPro" id="IPR002104">
    <property type="entry name" value="Integrase_catalytic"/>
</dbReference>
<keyword evidence="2" id="KW-0229">DNA integration</keyword>
<dbReference type="InterPro" id="IPR025166">
    <property type="entry name" value="Integrase_DNA_bind_dom"/>
</dbReference>
<proteinExistence type="inferred from homology"/>
<feature type="region of interest" description="Disordered" evidence="5">
    <location>
        <begin position="1"/>
        <end position="25"/>
    </location>
</feature>
<dbReference type="InterPro" id="IPR011010">
    <property type="entry name" value="DNA_brk_join_enz"/>
</dbReference>
<feature type="compositionally biased region" description="Basic and acidic residues" evidence="5">
    <location>
        <begin position="14"/>
        <end position="25"/>
    </location>
</feature>
<dbReference type="Pfam" id="PF00589">
    <property type="entry name" value="Phage_integrase"/>
    <property type="match status" value="1"/>
</dbReference>
<evidence type="ECO:0000256" key="2">
    <source>
        <dbReference type="ARBA" id="ARBA00022908"/>
    </source>
</evidence>
<dbReference type="PROSITE" id="PS51898">
    <property type="entry name" value="TYR_RECOMBINASE"/>
    <property type="match status" value="1"/>
</dbReference>
<keyword evidence="8" id="KW-1185">Reference proteome</keyword>
<keyword evidence="4" id="KW-0233">DNA recombination</keyword>
<evidence type="ECO:0000256" key="4">
    <source>
        <dbReference type="ARBA" id="ARBA00023172"/>
    </source>
</evidence>
<dbReference type="Gene3D" id="1.10.150.130">
    <property type="match status" value="1"/>
</dbReference>
<dbReference type="InterPro" id="IPR038488">
    <property type="entry name" value="Integrase_DNA-bd_sf"/>
</dbReference>
<protein>
    <submittedName>
        <fullName evidence="7">Tyrosine-type recombinase/integrase</fullName>
    </submittedName>
</protein>
<evidence type="ECO:0000259" key="6">
    <source>
        <dbReference type="PROSITE" id="PS51898"/>
    </source>
</evidence>
<comment type="similarity">
    <text evidence="1">Belongs to the 'phage' integrase family.</text>
</comment>
<evidence type="ECO:0000313" key="7">
    <source>
        <dbReference type="EMBL" id="NTS33886.1"/>
    </source>
</evidence>
<sequence length="477" mass="54454">MAEKARKITQPAIDRGDYKPKLGADGKPKLTYYPDAGKPGLVLVVQPSGKKSWVIFYRRLSDRKQRKYTLEGFPSLGAAHKLAQDKLDDISNGLDPAAQKQEAKRAAKEGTPDRDLFKTVVERYMRVYRQGRATQRKKKKDYKPKERTVLETARLLGLKPDPENPNGWAVIEGGLVEKWGDRRIQDIRKRDVRDHLDGLLEKSERKANGAPYVANRTYAALAPLFAWAAQQDDDLMIEAAQLKWNKAAEQKRERFLNQDEIRWFWQATGEKPDGIGWPFGSLFRLLLLTGARKSQVGEATDSELDLSKRLWTIPDREGGKGKVNKLPLTDEVLAILKGLKRVKDTKLLFTMRGDKLNPTSYRKAYLRCRDLMEQQARKEAAERGDDPQAVSIEHWSVHALRHTVETHMRDDELRIGREQVNAVLNHSEGGMSGVYNHAEGIEMKREALEKWERYVLRLVNGNPPAENVVPLPLRARE</sequence>
<organism evidence="7 8">
    <name type="scientific">Phyllobacterium pellucidum</name>
    <dbReference type="NCBI Taxonomy" id="2740464"/>
    <lineage>
        <taxon>Bacteria</taxon>
        <taxon>Pseudomonadati</taxon>
        <taxon>Pseudomonadota</taxon>
        <taxon>Alphaproteobacteria</taxon>
        <taxon>Hyphomicrobiales</taxon>
        <taxon>Phyllobacteriaceae</taxon>
        <taxon>Phyllobacterium</taxon>
    </lineage>
</organism>
<evidence type="ECO:0000313" key="8">
    <source>
        <dbReference type="Proteomes" id="UP000550508"/>
    </source>
</evidence>
<feature type="domain" description="Tyr recombinase" evidence="6">
    <location>
        <begin position="251"/>
        <end position="449"/>
    </location>
</feature>
<dbReference type="InterPro" id="IPR013762">
    <property type="entry name" value="Integrase-like_cat_sf"/>
</dbReference>
<dbReference type="Proteomes" id="UP000550508">
    <property type="component" value="Unassembled WGS sequence"/>
</dbReference>
<name>A0A849VVV4_9HYPH</name>
<dbReference type="Gene3D" id="1.10.443.10">
    <property type="entry name" value="Intergrase catalytic core"/>
    <property type="match status" value="1"/>
</dbReference>
<dbReference type="PANTHER" id="PTHR30629">
    <property type="entry name" value="PROPHAGE INTEGRASE"/>
    <property type="match status" value="1"/>
</dbReference>
<comment type="caution">
    <text evidence="7">The sequence shown here is derived from an EMBL/GenBank/DDBJ whole genome shotgun (WGS) entry which is preliminary data.</text>
</comment>
<evidence type="ECO:0000256" key="1">
    <source>
        <dbReference type="ARBA" id="ARBA00008857"/>
    </source>
</evidence>
<dbReference type="Gene3D" id="3.30.160.390">
    <property type="entry name" value="Integrase, DNA-binding domain"/>
    <property type="match status" value="1"/>
</dbReference>
<evidence type="ECO:0000256" key="5">
    <source>
        <dbReference type="SAM" id="MobiDB-lite"/>
    </source>
</evidence>
<evidence type="ECO:0000256" key="3">
    <source>
        <dbReference type="ARBA" id="ARBA00023125"/>
    </source>
</evidence>
<dbReference type="PANTHER" id="PTHR30629:SF2">
    <property type="entry name" value="PROPHAGE INTEGRASE INTS-RELATED"/>
    <property type="match status" value="1"/>
</dbReference>
<dbReference type="EMBL" id="JABUMX010000008">
    <property type="protein sequence ID" value="NTS33886.1"/>
    <property type="molecule type" value="Genomic_DNA"/>
</dbReference>
<accession>A0A849VVV4</accession>
<dbReference type="GO" id="GO:0006310">
    <property type="term" value="P:DNA recombination"/>
    <property type="evidence" value="ECO:0007669"/>
    <property type="project" value="UniProtKB-KW"/>
</dbReference>
<reference evidence="7 8" key="1">
    <citation type="submission" date="2020-05" db="EMBL/GenBank/DDBJ databases">
        <authorList>
            <person name="Kim M.K."/>
        </authorList>
    </citation>
    <scope>NUCLEOTIDE SEQUENCE [LARGE SCALE GENOMIC DNA]</scope>
    <source>
        <strain evidence="7 8">BT25</strain>
    </source>
</reference>
<dbReference type="SUPFAM" id="SSF56349">
    <property type="entry name" value="DNA breaking-rejoining enzymes"/>
    <property type="match status" value="1"/>
</dbReference>